<sequence length="76" mass="7927">MAEKDDIARVTGHQKQAGGIEVKLIRKLLLGWLLQALEEELGSPTGANGDAPAETNGVGRVTNGLGNLSLNAFTEA</sequence>
<reference evidence="1" key="1">
    <citation type="submission" date="2022-10" db="EMBL/GenBank/DDBJ databases">
        <title>Tapping the CABI collections for fungal endophytes: first genome assemblies for Collariella, Neodidymelliopsis, Ascochyta clinopodiicola, Didymella pomorum, Didymosphaeria variabile, Neocosmospora piperis and Neocucurbitaria cava.</title>
        <authorList>
            <person name="Hill R."/>
        </authorList>
    </citation>
    <scope>NUCLEOTIDE SEQUENCE</scope>
    <source>
        <strain evidence="1">IMI 355091</strain>
    </source>
</reference>
<protein>
    <submittedName>
        <fullName evidence="1">Uncharacterized protein</fullName>
    </submittedName>
</protein>
<proteinExistence type="predicted"/>
<accession>A0A9W8ZB86</accession>
<gene>
    <name evidence="1" type="ORF">N0V91_005994</name>
</gene>
<comment type="caution">
    <text evidence="1">The sequence shown here is derived from an EMBL/GenBank/DDBJ whole genome shotgun (WGS) entry which is preliminary data.</text>
</comment>
<dbReference type="Proteomes" id="UP001140510">
    <property type="component" value="Unassembled WGS sequence"/>
</dbReference>
<organism evidence="1 2">
    <name type="scientific">Didymella pomorum</name>
    <dbReference type="NCBI Taxonomy" id="749634"/>
    <lineage>
        <taxon>Eukaryota</taxon>
        <taxon>Fungi</taxon>
        <taxon>Dikarya</taxon>
        <taxon>Ascomycota</taxon>
        <taxon>Pezizomycotina</taxon>
        <taxon>Dothideomycetes</taxon>
        <taxon>Pleosporomycetidae</taxon>
        <taxon>Pleosporales</taxon>
        <taxon>Pleosporineae</taxon>
        <taxon>Didymellaceae</taxon>
        <taxon>Didymella</taxon>
    </lineage>
</organism>
<keyword evidence="2" id="KW-1185">Reference proteome</keyword>
<evidence type="ECO:0000313" key="2">
    <source>
        <dbReference type="Proteomes" id="UP001140510"/>
    </source>
</evidence>
<evidence type="ECO:0000313" key="1">
    <source>
        <dbReference type="EMBL" id="KAJ4404300.1"/>
    </source>
</evidence>
<dbReference type="EMBL" id="JAPEVA010000044">
    <property type="protein sequence ID" value="KAJ4404300.1"/>
    <property type="molecule type" value="Genomic_DNA"/>
</dbReference>
<dbReference type="AlphaFoldDB" id="A0A9W8ZB86"/>
<name>A0A9W8ZB86_9PLEO</name>